<keyword evidence="3" id="KW-1185">Reference proteome</keyword>
<reference evidence="3" key="1">
    <citation type="journal article" date="2019" name="Int. J. Syst. Evol. Microbiol.">
        <title>The Global Catalogue of Microorganisms (GCM) 10K type strain sequencing project: providing services to taxonomists for standard genome sequencing and annotation.</title>
        <authorList>
            <consortium name="The Broad Institute Genomics Platform"/>
            <consortium name="The Broad Institute Genome Sequencing Center for Infectious Disease"/>
            <person name="Wu L."/>
            <person name="Ma J."/>
        </authorList>
    </citation>
    <scope>NUCLEOTIDE SEQUENCE [LARGE SCALE GENOMIC DNA]</scope>
    <source>
        <strain evidence="3">CCUG 60742</strain>
    </source>
</reference>
<feature type="coiled-coil region" evidence="1">
    <location>
        <begin position="152"/>
        <end position="179"/>
    </location>
</feature>
<protein>
    <submittedName>
        <fullName evidence="2">DNA alkylation repair protein</fullName>
    </submittedName>
</protein>
<dbReference type="InterPro" id="IPR016024">
    <property type="entry name" value="ARM-type_fold"/>
</dbReference>
<accession>A0ABW2ZKQ7</accession>
<evidence type="ECO:0000313" key="3">
    <source>
        <dbReference type="Proteomes" id="UP001597073"/>
    </source>
</evidence>
<dbReference type="Pfam" id="PF08713">
    <property type="entry name" value="DNA_alkylation"/>
    <property type="match status" value="1"/>
</dbReference>
<gene>
    <name evidence="2" type="ORF">ACFQZI_18450</name>
</gene>
<name>A0ABW2ZKQ7_9SPHI</name>
<dbReference type="RefSeq" id="WP_377145134.1">
    <property type="nucleotide sequence ID" value="NZ_JBHTIA010000013.1"/>
</dbReference>
<dbReference type="InterPro" id="IPR014825">
    <property type="entry name" value="DNA_alkylation"/>
</dbReference>
<keyword evidence="1" id="KW-0175">Coiled coil</keyword>
<proteinExistence type="predicted"/>
<evidence type="ECO:0000313" key="2">
    <source>
        <dbReference type="EMBL" id="MFD0766848.1"/>
    </source>
</evidence>
<evidence type="ECO:0000256" key="1">
    <source>
        <dbReference type="SAM" id="Coils"/>
    </source>
</evidence>
<comment type="caution">
    <text evidence="2">The sequence shown here is derived from an EMBL/GenBank/DDBJ whole genome shotgun (WGS) entry which is preliminary data.</text>
</comment>
<organism evidence="2 3">
    <name type="scientific">Mucilaginibacter lutimaris</name>
    <dbReference type="NCBI Taxonomy" id="931629"/>
    <lineage>
        <taxon>Bacteria</taxon>
        <taxon>Pseudomonadati</taxon>
        <taxon>Bacteroidota</taxon>
        <taxon>Sphingobacteriia</taxon>
        <taxon>Sphingobacteriales</taxon>
        <taxon>Sphingobacteriaceae</taxon>
        <taxon>Mucilaginibacter</taxon>
    </lineage>
</organism>
<dbReference type="PANTHER" id="PTHR41291:SF1">
    <property type="entry name" value="DNA ALKYLATION REPAIR PROTEIN"/>
    <property type="match status" value="1"/>
</dbReference>
<dbReference type="SUPFAM" id="SSF48371">
    <property type="entry name" value="ARM repeat"/>
    <property type="match status" value="1"/>
</dbReference>
<sequence>MKKILILVSNYCTMNVNEIMGELQAKGSESIKRTLLKHGVKEPFFGVKIEYLKPIQKKIKKDYQLAKDLFATGNADAMYLAGLIADDEKMTKADLQNWVEHATSNNVSEYTVPWVTAGNPHGFELALEWIDSPVTHIAASGWSALSNIVALRPDSELDMQKLQDLLERAEKNVHTSESRVSYHMNNFIISVGAYVAALAHEAMTIANKIGAVTIDMNGTACKVPVATDYIKKVWDKRGGVAPKKKDVKC</sequence>
<dbReference type="Proteomes" id="UP001597073">
    <property type="component" value="Unassembled WGS sequence"/>
</dbReference>
<dbReference type="PANTHER" id="PTHR41291">
    <property type="entry name" value="DNA ALKYLATION REPAIR PROTEIN"/>
    <property type="match status" value="1"/>
</dbReference>
<dbReference type="EMBL" id="JBHTIA010000013">
    <property type="protein sequence ID" value="MFD0766848.1"/>
    <property type="molecule type" value="Genomic_DNA"/>
</dbReference>